<reference evidence="1" key="2">
    <citation type="submission" date="2025-09" db="UniProtKB">
        <authorList>
            <consortium name="Ensembl"/>
        </authorList>
    </citation>
    <scope>IDENTIFICATION</scope>
</reference>
<dbReference type="InterPro" id="IPR027417">
    <property type="entry name" value="P-loop_NTPase"/>
</dbReference>
<gene>
    <name evidence="1" type="primary">LOC115535238</name>
</gene>
<dbReference type="SUPFAM" id="SSF52540">
    <property type="entry name" value="P-loop containing nucleoside triphosphate hydrolases"/>
    <property type="match status" value="1"/>
</dbReference>
<dbReference type="AlphaFoldDB" id="A0A8C5FDP5"/>
<dbReference type="Ensembl" id="ENSGMOT00000044427.1">
    <property type="protein sequence ID" value="ENSGMOP00000029059.1"/>
    <property type="gene ID" value="ENSGMOG00000033507.1"/>
</dbReference>
<evidence type="ECO:0000313" key="1">
    <source>
        <dbReference type="Ensembl" id="ENSGMOP00000029059.1"/>
    </source>
</evidence>
<name>A0A8C5FDP5_GADMO</name>
<dbReference type="Proteomes" id="UP000694546">
    <property type="component" value="Chromosome 2"/>
</dbReference>
<protein>
    <submittedName>
        <fullName evidence="1">Interferon-induced protein 44-like</fullName>
    </submittedName>
</protein>
<dbReference type="GeneTree" id="ENSGT00940000160560"/>
<accession>A0A8C5FDP5</accession>
<dbReference type="RefSeq" id="XP_030202149.1">
    <property type="nucleotide sequence ID" value="XM_030346289.1"/>
</dbReference>
<dbReference type="PANTHER" id="PTHR14241:SF1">
    <property type="entry name" value="INTERFERON-INDUCED PROTEIN 44-RELATED"/>
    <property type="match status" value="1"/>
</dbReference>
<dbReference type="GO" id="GO:0006955">
    <property type="term" value="P:immune response"/>
    <property type="evidence" value="ECO:0007669"/>
    <property type="project" value="TreeGrafter"/>
</dbReference>
<dbReference type="OMA" id="HVMVCVH"/>
<dbReference type="OrthoDB" id="25620at2759"/>
<reference evidence="1" key="1">
    <citation type="submission" date="2025-08" db="UniProtKB">
        <authorList>
            <consortium name="Ensembl"/>
        </authorList>
    </citation>
    <scope>IDENTIFICATION</scope>
</reference>
<evidence type="ECO:0000313" key="2">
    <source>
        <dbReference type="Proteomes" id="UP000694546"/>
    </source>
</evidence>
<proteinExistence type="predicted"/>
<sequence length="305" mass="34786">MLKFVEKFRDNSETYKKSAPLKKDWININWGAREEEVKWLNSFSLEEGTKKHLRILLYGPAGSGKSSFINSVDSVCQNRITYPAAVSSSGDTWTTMYKTHQIQKGIARQYHPFVFNDVMGLEGIRGVREEDIKHAMQGHLKEGYKFNAKSPLQPSDEGYNKNPDRNDMVDILVCVVSANALPMMKDDTLNKMNVITTAARDYDIPQMAILTNIDETCPLVKKSITNVYKSKRIRRMMEELQSKLGIPLTNIFPLKNYHEEHDLNSDIDMLILKALRQIIQIANDRLNKAEGSCFYLGKECAPVVC</sequence>
<keyword evidence="2" id="KW-1185">Reference proteome</keyword>
<dbReference type="PANTHER" id="PTHR14241">
    <property type="entry name" value="INTERFERON-INDUCED PROTEIN 44"/>
    <property type="match status" value="1"/>
</dbReference>
<dbReference type="Gene3D" id="3.40.50.300">
    <property type="entry name" value="P-loop containing nucleotide triphosphate hydrolases"/>
    <property type="match status" value="1"/>
</dbReference>
<dbReference type="GeneID" id="115535238"/>
<organism evidence="1 2">
    <name type="scientific">Gadus morhua</name>
    <name type="common">Atlantic cod</name>
    <dbReference type="NCBI Taxonomy" id="8049"/>
    <lineage>
        <taxon>Eukaryota</taxon>
        <taxon>Metazoa</taxon>
        <taxon>Chordata</taxon>
        <taxon>Craniata</taxon>
        <taxon>Vertebrata</taxon>
        <taxon>Euteleostomi</taxon>
        <taxon>Actinopterygii</taxon>
        <taxon>Neopterygii</taxon>
        <taxon>Teleostei</taxon>
        <taxon>Neoteleostei</taxon>
        <taxon>Acanthomorphata</taxon>
        <taxon>Zeiogadaria</taxon>
        <taxon>Gadariae</taxon>
        <taxon>Gadiformes</taxon>
        <taxon>Gadoidei</taxon>
        <taxon>Gadidae</taxon>
        <taxon>Gadus</taxon>
    </lineage>
</organism>
<dbReference type="KEGG" id="gmh:115535238"/>